<dbReference type="PROSITE" id="PS50109">
    <property type="entry name" value="HIS_KIN"/>
    <property type="match status" value="1"/>
</dbReference>
<feature type="transmembrane region" description="Helical" evidence="8">
    <location>
        <begin position="127"/>
        <end position="147"/>
    </location>
</feature>
<evidence type="ECO:0000256" key="6">
    <source>
        <dbReference type="ARBA" id="ARBA00022840"/>
    </source>
</evidence>
<evidence type="ECO:0000256" key="1">
    <source>
        <dbReference type="ARBA" id="ARBA00000085"/>
    </source>
</evidence>
<keyword evidence="4" id="KW-0547">Nucleotide-binding</keyword>
<evidence type="ECO:0000256" key="5">
    <source>
        <dbReference type="ARBA" id="ARBA00022777"/>
    </source>
</evidence>
<feature type="transmembrane region" description="Helical" evidence="8">
    <location>
        <begin position="51"/>
        <end position="70"/>
    </location>
</feature>
<evidence type="ECO:0000256" key="3">
    <source>
        <dbReference type="ARBA" id="ARBA00022679"/>
    </source>
</evidence>
<name>A0A857J9C0_9BURK</name>
<feature type="transmembrane region" description="Helical" evidence="8">
    <location>
        <begin position="153"/>
        <end position="174"/>
    </location>
</feature>
<proteinExistence type="predicted"/>
<organism evidence="10 11">
    <name type="scientific">Xylophilus rhododendri</name>
    <dbReference type="NCBI Taxonomy" id="2697032"/>
    <lineage>
        <taxon>Bacteria</taxon>
        <taxon>Pseudomonadati</taxon>
        <taxon>Pseudomonadota</taxon>
        <taxon>Betaproteobacteria</taxon>
        <taxon>Burkholderiales</taxon>
        <taxon>Xylophilus</taxon>
    </lineage>
</organism>
<dbReference type="Proteomes" id="UP000464787">
    <property type="component" value="Chromosome"/>
</dbReference>
<keyword evidence="7" id="KW-0902">Two-component regulatory system</keyword>
<dbReference type="Pfam" id="PF25323">
    <property type="entry name" value="6TM_PilS"/>
    <property type="match status" value="1"/>
</dbReference>
<protein>
    <recommendedName>
        <fullName evidence="2">histidine kinase</fullName>
        <ecNumber evidence="2">2.7.13.3</ecNumber>
    </recommendedName>
</protein>
<dbReference type="Gene3D" id="3.30.565.10">
    <property type="entry name" value="Histidine kinase-like ATPase, C-terminal domain"/>
    <property type="match status" value="1"/>
</dbReference>
<keyword evidence="6" id="KW-0067">ATP-binding</keyword>
<dbReference type="RefSeq" id="WP_160553634.1">
    <property type="nucleotide sequence ID" value="NZ_CP047650.1"/>
</dbReference>
<dbReference type="GO" id="GO:0005524">
    <property type="term" value="F:ATP binding"/>
    <property type="evidence" value="ECO:0007669"/>
    <property type="project" value="UniProtKB-KW"/>
</dbReference>
<evidence type="ECO:0000313" key="11">
    <source>
        <dbReference type="Proteomes" id="UP000464787"/>
    </source>
</evidence>
<dbReference type="SMART" id="SM00388">
    <property type="entry name" value="HisKA"/>
    <property type="match status" value="1"/>
</dbReference>
<dbReference type="InterPro" id="IPR003661">
    <property type="entry name" value="HisK_dim/P_dom"/>
</dbReference>
<dbReference type="Pfam" id="PF02518">
    <property type="entry name" value="HATPase_c"/>
    <property type="match status" value="1"/>
</dbReference>
<dbReference type="AlphaFoldDB" id="A0A857J9C0"/>
<dbReference type="SMART" id="SM00387">
    <property type="entry name" value="HATPase_c"/>
    <property type="match status" value="1"/>
</dbReference>
<dbReference type="InterPro" id="IPR050351">
    <property type="entry name" value="BphY/WalK/GraS-like"/>
</dbReference>
<dbReference type="Gene3D" id="1.10.287.130">
    <property type="match status" value="1"/>
</dbReference>
<dbReference type="SUPFAM" id="SSF47384">
    <property type="entry name" value="Homodimeric domain of signal transducing histidine kinase"/>
    <property type="match status" value="1"/>
</dbReference>
<sequence length="562" mass="61317">MSDLPPPWYEPSERAGLRIWHGFATARVMVALAVLLLQLLVHLMGQDLHPTFIALCVVYLGATLFVRIAMHPRSSETPLSRLWVPTIGTDLIAFSAMQMLQPGGMNYTPLLGLPVLMAAVLGTRRTALATTAAVTLLLLAEVCVSWLRSNNPLAAQFAQAGLTGTGYFLVTFLVHPVAARLAREENLAREGQQSALVQAQVNEVVIASLGDGVLVLDDHDNVRAANPAARVLLDQAVKVALPFSLAGSPAWRPLVELARRTFAQGAGGDALTADVALEYEGSGPRRLHLRARLTPPRDFSATQLCVMFLEDQRESEARLRTEKLAAMGRMSAAVAHEIRNPLAAIVQANQLLDEELTDPSQKRLAQMVRQNAQRLARITEEVLDVSRAQQQFHFDAATIALDDTAGAVCLDWHVQAGKGCSLQFVPGAPRLSVEFDGDHLRRILINLLDNALRYISSHDDALQVRTWTTPSQALLEVWSDGAPLEPTVAERLFEPFFSSDSRSSGLGLYICRELCDRHGAAIGYRRIERPTSRGMLAGNAFTLAFRPFAVTPATLPFDTIAP</sequence>
<dbReference type="InterPro" id="IPR036890">
    <property type="entry name" value="HATPase_C_sf"/>
</dbReference>
<evidence type="ECO:0000313" key="10">
    <source>
        <dbReference type="EMBL" id="QHI99823.1"/>
    </source>
</evidence>
<dbReference type="CDD" id="cd00082">
    <property type="entry name" value="HisKA"/>
    <property type="match status" value="1"/>
</dbReference>
<reference evidence="10 11" key="1">
    <citation type="submission" date="2020-01" db="EMBL/GenBank/DDBJ databases">
        <title>Genome sequencing of strain KACC 21265.</title>
        <authorList>
            <person name="Heo J."/>
            <person name="Kim S.-J."/>
            <person name="Kim J.-S."/>
            <person name="Hong S.-B."/>
            <person name="Kwon S.-W."/>
        </authorList>
    </citation>
    <scope>NUCLEOTIDE SEQUENCE [LARGE SCALE GENOMIC DNA]</scope>
    <source>
        <strain evidence="10 11">KACC 21265</strain>
    </source>
</reference>
<dbReference type="PANTHER" id="PTHR42878">
    <property type="entry name" value="TWO-COMPONENT HISTIDINE KINASE"/>
    <property type="match status" value="1"/>
</dbReference>
<evidence type="ECO:0000256" key="7">
    <source>
        <dbReference type="ARBA" id="ARBA00023012"/>
    </source>
</evidence>
<dbReference type="KEGG" id="xyk:GT347_18655"/>
<evidence type="ECO:0000256" key="2">
    <source>
        <dbReference type="ARBA" id="ARBA00012438"/>
    </source>
</evidence>
<dbReference type="PANTHER" id="PTHR42878:SF7">
    <property type="entry name" value="SENSOR HISTIDINE KINASE GLRK"/>
    <property type="match status" value="1"/>
</dbReference>
<dbReference type="Pfam" id="PF00512">
    <property type="entry name" value="HisKA"/>
    <property type="match status" value="1"/>
</dbReference>
<feature type="transmembrane region" description="Helical" evidence="8">
    <location>
        <begin position="24"/>
        <end position="45"/>
    </location>
</feature>
<gene>
    <name evidence="10" type="ORF">GT347_18655</name>
</gene>
<dbReference type="InterPro" id="IPR003594">
    <property type="entry name" value="HATPase_dom"/>
</dbReference>
<dbReference type="GO" id="GO:0030295">
    <property type="term" value="F:protein kinase activator activity"/>
    <property type="evidence" value="ECO:0007669"/>
    <property type="project" value="TreeGrafter"/>
</dbReference>
<keyword evidence="5 10" id="KW-0418">Kinase</keyword>
<dbReference type="SUPFAM" id="SSF55874">
    <property type="entry name" value="ATPase domain of HSP90 chaperone/DNA topoisomerase II/histidine kinase"/>
    <property type="match status" value="1"/>
</dbReference>
<feature type="domain" description="Histidine kinase" evidence="9">
    <location>
        <begin position="333"/>
        <end position="549"/>
    </location>
</feature>
<dbReference type="EC" id="2.7.13.3" evidence="2"/>
<dbReference type="InterPro" id="IPR036097">
    <property type="entry name" value="HisK_dim/P_sf"/>
</dbReference>
<accession>A0A857J9C0</accession>
<dbReference type="GO" id="GO:0000156">
    <property type="term" value="F:phosphorelay response regulator activity"/>
    <property type="evidence" value="ECO:0007669"/>
    <property type="project" value="TreeGrafter"/>
</dbReference>
<dbReference type="InterPro" id="IPR005467">
    <property type="entry name" value="His_kinase_dom"/>
</dbReference>
<evidence type="ECO:0000259" key="9">
    <source>
        <dbReference type="PROSITE" id="PS50109"/>
    </source>
</evidence>
<comment type="catalytic activity">
    <reaction evidence="1">
        <text>ATP + protein L-histidine = ADP + protein N-phospho-L-histidine.</text>
        <dbReference type="EC" id="2.7.13.3"/>
    </reaction>
</comment>
<dbReference type="GO" id="GO:0007234">
    <property type="term" value="P:osmosensory signaling via phosphorelay pathway"/>
    <property type="evidence" value="ECO:0007669"/>
    <property type="project" value="TreeGrafter"/>
</dbReference>
<keyword evidence="8" id="KW-1133">Transmembrane helix</keyword>
<keyword evidence="11" id="KW-1185">Reference proteome</keyword>
<keyword evidence="3" id="KW-0808">Transferase</keyword>
<dbReference type="GO" id="GO:0000155">
    <property type="term" value="F:phosphorelay sensor kinase activity"/>
    <property type="evidence" value="ECO:0007669"/>
    <property type="project" value="InterPro"/>
</dbReference>
<keyword evidence="8" id="KW-0812">Transmembrane</keyword>
<evidence type="ECO:0000256" key="4">
    <source>
        <dbReference type="ARBA" id="ARBA00022741"/>
    </source>
</evidence>
<evidence type="ECO:0000256" key="8">
    <source>
        <dbReference type="SAM" id="Phobius"/>
    </source>
</evidence>
<keyword evidence="8" id="KW-0472">Membrane</keyword>
<dbReference type="EMBL" id="CP047650">
    <property type="protein sequence ID" value="QHI99823.1"/>
    <property type="molecule type" value="Genomic_DNA"/>
</dbReference>